<dbReference type="PANTHER" id="PTHR12246">
    <property type="entry name" value="PALMITOYLTRANSFERASE ZDHHC16"/>
    <property type="match status" value="1"/>
</dbReference>
<comment type="subcellular location">
    <subcellularLocation>
        <location evidence="1">Membrane</location>
        <topology evidence="1">Multi-pass membrane protein</topology>
    </subcellularLocation>
</comment>
<keyword evidence="5 7" id="KW-0472">Membrane</keyword>
<feature type="transmembrane region" description="Helical" evidence="7">
    <location>
        <begin position="148"/>
        <end position="170"/>
    </location>
</feature>
<keyword evidence="2 7" id="KW-0808">Transferase</keyword>
<dbReference type="EC" id="2.3.1.225" evidence="7"/>
<sequence>MLPIKQPHEKKVSKMNQFSKQAGPFVIFFTVLMPTNCVILEQYYFELKLDSVSQNIQNFMIYFIYIMAMWSYYQAITIKNITAQRAPLAPDHRRIDPIYKNNAACATCNKWKPIRAHHCSMCNQCILKMDHHCPWIDNCVGLRNHRAFYLFTMYMTIGAIQYSWASYVYFKDLYRNDQGFFSQQSTFFYLFWTFSSLVMYPTCAMLFFLFCYHSILVITNQTTLEQMKSGQNGLFCCSTSIKKNSNLYDRGWIANVAWFFNYSYFWFLPLQNVYETDGTSYPIAPLCTFADIEVYDPSIGNGLPPNTQIDLEQIDSKFLDYIQIAKEKYKGKKVQLNGKEIILA</sequence>
<keyword evidence="10" id="KW-1185">Reference proteome</keyword>
<proteinExistence type="inferred from homology"/>
<dbReference type="OMA" id="YQAITIK"/>
<dbReference type="InterPro" id="IPR039859">
    <property type="entry name" value="PFA4/ZDH16/20/ERF2-like"/>
</dbReference>
<accession>A0A8S1NJ70</accession>
<evidence type="ECO:0000256" key="6">
    <source>
        <dbReference type="ARBA" id="ARBA00023315"/>
    </source>
</evidence>
<dbReference type="AlphaFoldDB" id="A0A8S1NJ70"/>
<feature type="transmembrane region" description="Helical" evidence="7">
    <location>
        <begin position="21"/>
        <end position="44"/>
    </location>
</feature>
<feature type="transmembrane region" description="Helical" evidence="7">
    <location>
        <begin position="190"/>
        <end position="218"/>
    </location>
</feature>
<dbReference type="InterPro" id="IPR001594">
    <property type="entry name" value="Palmitoyltrfase_DHHC"/>
</dbReference>
<organism evidence="9 10">
    <name type="scientific">Paramecium primaurelia</name>
    <dbReference type="NCBI Taxonomy" id="5886"/>
    <lineage>
        <taxon>Eukaryota</taxon>
        <taxon>Sar</taxon>
        <taxon>Alveolata</taxon>
        <taxon>Ciliophora</taxon>
        <taxon>Intramacronucleata</taxon>
        <taxon>Oligohymenophorea</taxon>
        <taxon>Peniculida</taxon>
        <taxon>Parameciidae</taxon>
        <taxon>Paramecium</taxon>
    </lineage>
</organism>
<dbReference type="Pfam" id="PF01529">
    <property type="entry name" value="DHHC"/>
    <property type="match status" value="1"/>
</dbReference>
<evidence type="ECO:0000313" key="10">
    <source>
        <dbReference type="Proteomes" id="UP000688137"/>
    </source>
</evidence>
<keyword evidence="6 7" id="KW-0012">Acyltransferase</keyword>
<dbReference type="GO" id="GO:0019706">
    <property type="term" value="F:protein-cysteine S-palmitoyltransferase activity"/>
    <property type="evidence" value="ECO:0007669"/>
    <property type="project" value="UniProtKB-EC"/>
</dbReference>
<dbReference type="Proteomes" id="UP000688137">
    <property type="component" value="Unassembled WGS sequence"/>
</dbReference>
<gene>
    <name evidence="9" type="ORF">PPRIM_AZ9-3.1.T0850153</name>
</gene>
<keyword evidence="4 7" id="KW-1133">Transmembrane helix</keyword>
<evidence type="ECO:0000256" key="7">
    <source>
        <dbReference type="RuleBase" id="RU079119"/>
    </source>
</evidence>
<evidence type="ECO:0000313" key="9">
    <source>
        <dbReference type="EMBL" id="CAD8090211.1"/>
    </source>
</evidence>
<comment type="similarity">
    <text evidence="7">Belongs to the DHHC palmitoyltransferase family.</text>
</comment>
<evidence type="ECO:0000256" key="4">
    <source>
        <dbReference type="ARBA" id="ARBA00022989"/>
    </source>
</evidence>
<comment type="caution">
    <text evidence="9">The sequence shown here is derived from an EMBL/GenBank/DDBJ whole genome shotgun (WGS) entry which is preliminary data.</text>
</comment>
<dbReference type="EMBL" id="CAJJDM010000088">
    <property type="protein sequence ID" value="CAD8090211.1"/>
    <property type="molecule type" value="Genomic_DNA"/>
</dbReference>
<keyword evidence="3 7" id="KW-0812">Transmembrane</keyword>
<comment type="domain">
    <text evidence="7">The DHHC domain is required for palmitoyltransferase activity.</text>
</comment>
<evidence type="ECO:0000256" key="1">
    <source>
        <dbReference type="ARBA" id="ARBA00004141"/>
    </source>
</evidence>
<evidence type="ECO:0000256" key="2">
    <source>
        <dbReference type="ARBA" id="ARBA00022679"/>
    </source>
</evidence>
<name>A0A8S1NJ70_PARPR</name>
<protein>
    <recommendedName>
        <fullName evidence="7">Palmitoyltransferase</fullName>
        <ecNumber evidence="7">2.3.1.225</ecNumber>
    </recommendedName>
</protein>
<feature type="transmembrane region" description="Helical" evidence="7">
    <location>
        <begin position="56"/>
        <end position="75"/>
    </location>
</feature>
<evidence type="ECO:0000259" key="8">
    <source>
        <dbReference type="Pfam" id="PF01529"/>
    </source>
</evidence>
<dbReference type="PROSITE" id="PS50216">
    <property type="entry name" value="DHHC"/>
    <property type="match status" value="1"/>
</dbReference>
<evidence type="ECO:0000256" key="3">
    <source>
        <dbReference type="ARBA" id="ARBA00022692"/>
    </source>
</evidence>
<comment type="catalytic activity">
    <reaction evidence="7">
        <text>L-cysteinyl-[protein] + hexadecanoyl-CoA = S-hexadecanoyl-L-cysteinyl-[protein] + CoA</text>
        <dbReference type="Rhea" id="RHEA:36683"/>
        <dbReference type="Rhea" id="RHEA-COMP:10131"/>
        <dbReference type="Rhea" id="RHEA-COMP:11032"/>
        <dbReference type="ChEBI" id="CHEBI:29950"/>
        <dbReference type="ChEBI" id="CHEBI:57287"/>
        <dbReference type="ChEBI" id="CHEBI:57379"/>
        <dbReference type="ChEBI" id="CHEBI:74151"/>
        <dbReference type="EC" id="2.3.1.225"/>
    </reaction>
</comment>
<dbReference type="GO" id="GO:0016020">
    <property type="term" value="C:membrane"/>
    <property type="evidence" value="ECO:0007669"/>
    <property type="project" value="UniProtKB-SubCell"/>
</dbReference>
<feature type="domain" description="Palmitoyltransferase DHHC" evidence="8">
    <location>
        <begin position="100"/>
        <end position="229"/>
    </location>
</feature>
<evidence type="ECO:0000256" key="5">
    <source>
        <dbReference type="ARBA" id="ARBA00023136"/>
    </source>
</evidence>
<reference evidence="9" key="1">
    <citation type="submission" date="2021-01" db="EMBL/GenBank/DDBJ databases">
        <authorList>
            <consortium name="Genoscope - CEA"/>
            <person name="William W."/>
        </authorList>
    </citation>
    <scope>NUCLEOTIDE SEQUENCE</scope>
</reference>